<dbReference type="EMBL" id="JAEKFT010000065">
    <property type="protein sequence ID" value="MBT0964199.1"/>
    <property type="molecule type" value="Genomic_DNA"/>
</dbReference>
<proteinExistence type="inferred from homology"/>
<dbReference type="InterPro" id="IPR000055">
    <property type="entry name" value="Restrct_endonuc_typeI_TRD"/>
</dbReference>
<feature type="domain" description="Type I restriction modification DNA specificity" evidence="4">
    <location>
        <begin position="222"/>
        <end position="388"/>
    </location>
</feature>
<organism evidence="5 6">
    <name type="scientific">Denitromonas iodatirespirans</name>
    <dbReference type="NCBI Taxonomy" id="2795389"/>
    <lineage>
        <taxon>Bacteria</taxon>
        <taxon>Pseudomonadati</taxon>
        <taxon>Pseudomonadota</taxon>
        <taxon>Betaproteobacteria</taxon>
        <taxon>Rhodocyclales</taxon>
        <taxon>Zoogloeaceae</taxon>
        <taxon>Denitromonas</taxon>
    </lineage>
</organism>
<evidence type="ECO:0000256" key="1">
    <source>
        <dbReference type="ARBA" id="ARBA00010923"/>
    </source>
</evidence>
<dbReference type="RefSeq" id="WP_214364117.1">
    <property type="nucleotide sequence ID" value="NZ_JAEKFT010000065.1"/>
</dbReference>
<comment type="caution">
    <text evidence="5">The sequence shown here is derived from an EMBL/GenBank/DDBJ whole genome shotgun (WGS) entry which is preliminary data.</text>
</comment>
<dbReference type="InterPro" id="IPR044946">
    <property type="entry name" value="Restrct_endonuc_typeI_TRD_sf"/>
</dbReference>
<dbReference type="GO" id="GO:0003677">
    <property type="term" value="F:DNA binding"/>
    <property type="evidence" value="ECO:0007669"/>
    <property type="project" value="UniProtKB-KW"/>
</dbReference>
<name>A0A944DCY6_DENI1</name>
<keyword evidence="5" id="KW-0540">Nuclease</keyword>
<reference evidence="6" key="1">
    <citation type="journal article" date="2022" name="ISME J.">
        <title>Genetic and phylogenetic analysis of dissimilatory iodate-reducing bacteria identifies potential niches across the world's oceans.</title>
        <authorList>
            <person name="Reyes-Umana V."/>
            <person name="Henning Z."/>
            <person name="Lee K."/>
            <person name="Barnum T.P."/>
            <person name="Coates J.D."/>
        </authorList>
    </citation>
    <scope>NUCLEOTIDE SEQUENCE [LARGE SCALE GENOMIC DNA]</scope>
    <source>
        <strain evidence="6">IR12</strain>
    </source>
</reference>
<keyword evidence="2" id="KW-0680">Restriction system</keyword>
<evidence type="ECO:0000256" key="3">
    <source>
        <dbReference type="ARBA" id="ARBA00023125"/>
    </source>
</evidence>
<accession>A0A944DCY6</accession>
<evidence type="ECO:0000313" key="6">
    <source>
        <dbReference type="Proteomes" id="UP000694660"/>
    </source>
</evidence>
<keyword evidence="5" id="KW-0255">Endonuclease</keyword>
<dbReference type="AlphaFoldDB" id="A0A944DCY6"/>
<keyword evidence="6" id="KW-1185">Reference proteome</keyword>
<evidence type="ECO:0000259" key="4">
    <source>
        <dbReference type="Pfam" id="PF01420"/>
    </source>
</evidence>
<dbReference type="InterPro" id="IPR052021">
    <property type="entry name" value="Type-I_RS_S_subunit"/>
</dbReference>
<sequence>MAKAEKTAMVPRLRFPEFREAWEEKELRSFLTESRIPGSDGSIAKKLTVKLWGRGVFEKAEAIKGSASTVYYKRKAGQFIYSKLDFLNQAFGVIPAHLDGFESTVDLPCFDVDARLNSRFLLEYVQRKDFYKRFGEIADGGRKAKRIQVDSFLSFQIVVPKEKKEQQKIADCLGSLDELIAAQGRKVEALKTYKRGLMQQLFPREGETRPRLRFPVFRDAPEWKGKKLSAVVDLVSGLHLSPDEYSTVGDVPYFTGPSDFTNDVHFGTKWTRESTNTAKEHDTLITVKGSGVGEVWYLEITSVAMGRQLMAVRAKACLSRFIFQLLLTKRSRFEDLAAGNLIPGLARGDILNIVAPIPEEDEQRQIAGCLSSLDAQIATEADKLETLKTHKAGLMQQLFPSLENK</sequence>
<gene>
    <name evidence="5" type="ORF">I8J34_23750</name>
</gene>
<dbReference type="PANTHER" id="PTHR30408">
    <property type="entry name" value="TYPE-1 RESTRICTION ENZYME ECOKI SPECIFICITY PROTEIN"/>
    <property type="match status" value="1"/>
</dbReference>
<dbReference type="Gene3D" id="3.90.220.20">
    <property type="entry name" value="DNA methylase specificity domains"/>
    <property type="match status" value="2"/>
</dbReference>
<evidence type="ECO:0000256" key="2">
    <source>
        <dbReference type="ARBA" id="ARBA00022747"/>
    </source>
</evidence>
<dbReference type="PANTHER" id="PTHR30408:SF12">
    <property type="entry name" value="TYPE I RESTRICTION ENZYME MJAVIII SPECIFICITY SUBUNIT"/>
    <property type="match status" value="1"/>
</dbReference>
<comment type="similarity">
    <text evidence="1">Belongs to the type-I restriction system S methylase family.</text>
</comment>
<dbReference type="Gene3D" id="1.10.287.1120">
    <property type="entry name" value="Bipartite methylase S protein"/>
    <property type="match status" value="1"/>
</dbReference>
<keyword evidence="3" id="KW-0238">DNA-binding</keyword>
<dbReference type="GO" id="GO:0009307">
    <property type="term" value="P:DNA restriction-modification system"/>
    <property type="evidence" value="ECO:0007669"/>
    <property type="project" value="UniProtKB-KW"/>
</dbReference>
<keyword evidence="5" id="KW-0378">Hydrolase</keyword>
<protein>
    <submittedName>
        <fullName evidence="5">Restriction endonuclease subunit S</fullName>
    </submittedName>
</protein>
<dbReference type="SUPFAM" id="SSF116734">
    <property type="entry name" value="DNA methylase specificity domain"/>
    <property type="match status" value="2"/>
</dbReference>
<evidence type="ECO:0000313" key="5">
    <source>
        <dbReference type="EMBL" id="MBT0964199.1"/>
    </source>
</evidence>
<dbReference type="Pfam" id="PF01420">
    <property type="entry name" value="Methylase_S"/>
    <property type="match status" value="1"/>
</dbReference>
<dbReference type="GO" id="GO:0004519">
    <property type="term" value="F:endonuclease activity"/>
    <property type="evidence" value="ECO:0007669"/>
    <property type="project" value="UniProtKB-KW"/>
</dbReference>
<dbReference type="Proteomes" id="UP000694660">
    <property type="component" value="Unassembled WGS sequence"/>
</dbReference>